<dbReference type="AlphaFoldDB" id="A0A6P2BVT8"/>
<evidence type="ECO:0000256" key="7">
    <source>
        <dbReference type="ARBA" id="ARBA00022679"/>
    </source>
</evidence>
<keyword evidence="15" id="KW-0234">DNA repair</keyword>
<evidence type="ECO:0000256" key="17">
    <source>
        <dbReference type="ARBA" id="ARBA00049244"/>
    </source>
</evidence>
<feature type="region of interest" description="Disordered" evidence="18">
    <location>
        <begin position="295"/>
        <end position="329"/>
    </location>
</feature>
<keyword evidence="5" id="KW-0515">Mutator protein</keyword>
<dbReference type="PANTHER" id="PTHR11076:SF33">
    <property type="entry name" value="DNA POLYMERASE KAPPA"/>
    <property type="match status" value="1"/>
</dbReference>
<evidence type="ECO:0000256" key="10">
    <source>
        <dbReference type="ARBA" id="ARBA00022723"/>
    </source>
</evidence>
<dbReference type="CDD" id="cd03586">
    <property type="entry name" value="PolY_Pol_IV_kappa"/>
    <property type="match status" value="1"/>
</dbReference>
<proteinExistence type="inferred from homology"/>
<name>A0A6P2BVT8_9ACTN</name>
<keyword evidence="12" id="KW-0460">Magnesium</keyword>
<dbReference type="Proteomes" id="UP000460272">
    <property type="component" value="Unassembled WGS sequence"/>
</dbReference>
<dbReference type="GO" id="GO:0046872">
    <property type="term" value="F:metal ion binding"/>
    <property type="evidence" value="ECO:0007669"/>
    <property type="project" value="UniProtKB-KW"/>
</dbReference>
<dbReference type="InterPro" id="IPR053848">
    <property type="entry name" value="IMS_HHH_1"/>
</dbReference>
<dbReference type="InterPro" id="IPR017961">
    <property type="entry name" value="DNA_pol_Y-fam_little_finger"/>
</dbReference>
<dbReference type="RefSeq" id="WP_145855381.1">
    <property type="nucleotide sequence ID" value="NZ_RPFW01000004.1"/>
</dbReference>
<evidence type="ECO:0000256" key="5">
    <source>
        <dbReference type="ARBA" id="ARBA00022457"/>
    </source>
</evidence>
<evidence type="ECO:0000256" key="16">
    <source>
        <dbReference type="ARBA" id="ARBA00025589"/>
    </source>
</evidence>
<dbReference type="Pfam" id="PF21999">
    <property type="entry name" value="IMS_HHH_1"/>
    <property type="match status" value="1"/>
</dbReference>
<keyword evidence="10" id="KW-0479">Metal-binding</keyword>
<dbReference type="Gene3D" id="3.30.70.270">
    <property type="match status" value="1"/>
</dbReference>
<comment type="function">
    <text evidence="16">Poorly processive, error-prone DNA polymerase involved in untargeted mutagenesis. Copies undamaged DNA at stalled replication forks, which arise in vivo from mismatched or misaligned primer ends. These misaligned primers can be extended by PolIV. Exhibits no 3'-5' exonuclease (proofreading) activity. May be involved in translesional synthesis, in conjunction with the beta clamp from PolIII.</text>
</comment>
<evidence type="ECO:0000256" key="8">
    <source>
        <dbReference type="ARBA" id="ARBA00022695"/>
    </source>
</evidence>
<protein>
    <recommendedName>
        <fullName evidence="4">DNA-directed DNA polymerase</fullName>
        <ecNumber evidence="4">2.7.7.7</ecNumber>
    </recommendedName>
</protein>
<dbReference type="InterPro" id="IPR050116">
    <property type="entry name" value="DNA_polymerase-Y"/>
</dbReference>
<dbReference type="OrthoDB" id="9808813at2"/>
<evidence type="ECO:0000256" key="11">
    <source>
        <dbReference type="ARBA" id="ARBA00022763"/>
    </source>
</evidence>
<dbReference type="Pfam" id="PF00817">
    <property type="entry name" value="IMS"/>
    <property type="match status" value="1"/>
</dbReference>
<dbReference type="PROSITE" id="PS50173">
    <property type="entry name" value="UMUC"/>
    <property type="match status" value="1"/>
</dbReference>
<evidence type="ECO:0000256" key="2">
    <source>
        <dbReference type="ARBA" id="ARBA00004496"/>
    </source>
</evidence>
<dbReference type="GO" id="GO:0006260">
    <property type="term" value="P:DNA replication"/>
    <property type="evidence" value="ECO:0007669"/>
    <property type="project" value="UniProtKB-KW"/>
</dbReference>
<comment type="similarity">
    <text evidence="3">Belongs to the DNA polymerase type-Y family.</text>
</comment>
<dbReference type="Gene3D" id="3.30.1490.100">
    <property type="entry name" value="DNA polymerase, Y-family, little finger domain"/>
    <property type="match status" value="1"/>
</dbReference>
<keyword evidence="9" id="KW-0235">DNA replication</keyword>
<dbReference type="GO" id="GO:0006281">
    <property type="term" value="P:DNA repair"/>
    <property type="evidence" value="ECO:0007669"/>
    <property type="project" value="UniProtKB-KW"/>
</dbReference>
<dbReference type="SUPFAM" id="SSF56672">
    <property type="entry name" value="DNA/RNA polymerases"/>
    <property type="match status" value="1"/>
</dbReference>
<evidence type="ECO:0000256" key="3">
    <source>
        <dbReference type="ARBA" id="ARBA00010945"/>
    </source>
</evidence>
<dbReference type="GO" id="GO:0005829">
    <property type="term" value="C:cytosol"/>
    <property type="evidence" value="ECO:0007669"/>
    <property type="project" value="TreeGrafter"/>
</dbReference>
<accession>A0A6P2BVT8</accession>
<evidence type="ECO:0000256" key="1">
    <source>
        <dbReference type="ARBA" id="ARBA00001946"/>
    </source>
</evidence>
<dbReference type="SUPFAM" id="SSF100879">
    <property type="entry name" value="Lesion bypass DNA polymerase (Y-family), little finger domain"/>
    <property type="match status" value="1"/>
</dbReference>
<reference evidence="20 21" key="1">
    <citation type="submission" date="2018-11" db="EMBL/GenBank/DDBJ databases">
        <title>Trebonia kvetii gen.nov., sp.nov., a novel acidophilic actinobacterium, and proposal of the new actinobacterial family Treboniaceae fam. nov.</title>
        <authorList>
            <person name="Rapoport D."/>
            <person name="Sagova-Mareckova M."/>
            <person name="Sedlacek I."/>
            <person name="Provaznik J."/>
            <person name="Kralova S."/>
            <person name="Pavlinic D."/>
            <person name="Benes V."/>
            <person name="Kopecky J."/>
        </authorList>
    </citation>
    <scope>NUCLEOTIDE SEQUENCE [LARGE SCALE GENOMIC DNA]</scope>
    <source>
        <strain evidence="20 21">15Tr583</strain>
    </source>
</reference>
<evidence type="ECO:0000256" key="12">
    <source>
        <dbReference type="ARBA" id="ARBA00022842"/>
    </source>
</evidence>
<evidence type="ECO:0000256" key="4">
    <source>
        <dbReference type="ARBA" id="ARBA00012417"/>
    </source>
</evidence>
<organism evidence="20 21">
    <name type="scientific">Trebonia kvetii</name>
    <dbReference type="NCBI Taxonomy" id="2480626"/>
    <lineage>
        <taxon>Bacteria</taxon>
        <taxon>Bacillati</taxon>
        <taxon>Actinomycetota</taxon>
        <taxon>Actinomycetes</taxon>
        <taxon>Streptosporangiales</taxon>
        <taxon>Treboniaceae</taxon>
        <taxon>Trebonia</taxon>
    </lineage>
</organism>
<dbReference type="PANTHER" id="PTHR11076">
    <property type="entry name" value="DNA REPAIR POLYMERASE UMUC / TRANSFERASE FAMILY MEMBER"/>
    <property type="match status" value="1"/>
</dbReference>
<comment type="caution">
    <text evidence="20">The sequence shown here is derived from an EMBL/GenBank/DDBJ whole genome shotgun (WGS) entry which is preliminary data.</text>
</comment>
<evidence type="ECO:0000259" key="19">
    <source>
        <dbReference type="PROSITE" id="PS50173"/>
    </source>
</evidence>
<evidence type="ECO:0000256" key="13">
    <source>
        <dbReference type="ARBA" id="ARBA00022932"/>
    </source>
</evidence>
<dbReference type="InterPro" id="IPR022880">
    <property type="entry name" value="DNApol_IV"/>
</dbReference>
<evidence type="ECO:0000256" key="14">
    <source>
        <dbReference type="ARBA" id="ARBA00023125"/>
    </source>
</evidence>
<dbReference type="InterPro" id="IPR043502">
    <property type="entry name" value="DNA/RNA_pol_sf"/>
</dbReference>
<evidence type="ECO:0000313" key="20">
    <source>
        <dbReference type="EMBL" id="TVZ03020.1"/>
    </source>
</evidence>
<dbReference type="GO" id="GO:0003684">
    <property type="term" value="F:damaged DNA binding"/>
    <property type="evidence" value="ECO:0007669"/>
    <property type="project" value="InterPro"/>
</dbReference>
<keyword evidence="7 20" id="KW-0808">Transferase</keyword>
<feature type="compositionally biased region" description="Low complexity" evidence="18">
    <location>
        <begin position="317"/>
        <end position="329"/>
    </location>
</feature>
<dbReference type="EC" id="2.7.7.7" evidence="4"/>
<dbReference type="NCBIfam" id="NF002883">
    <property type="entry name" value="PRK03352.1"/>
    <property type="match status" value="1"/>
</dbReference>
<evidence type="ECO:0000256" key="15">
    <source>
        <dbReference type="ARBA" id="ARBA00023204"/>
    </source>
</evidence>
<dbReference type="Pfam" id="PF11799">
    <property type="entry name" value="IMS_C"/>
    <property type="match status" value="1"/>
</dbReference>
<dbReference type="Gene3D" id="3.40.1170.60">
    <property type="match status" value="1"/>
</dbReference>
<evidence type="ECO:0000313" key="21">
    <source>
        <dbReference type="Proteomes" id="UP000460272"/>
    </source>
</evidence>
<evidence type="ECO:0000256" key="18">
    <source>
        <dbReference type="SAM" id="MobiDB-lite"/>
    </source>
</evidence>
<keyword evidence="11" id="KW-0227">DNA damage</keyword>
<dbReference type="EMBL" id="RPFW01000004">
    <property type="protein sequence ID" value="TVZ03020.1"/>
    <property type="molecule type" value="Genomic_DNA"/>
</dbReference>
<sequence>MTSWVLHLDMDQFLAAVEQQRKPELRGKPIVVGGDGDPNKRGVVSTASYEAREFGVHSGLPLRTAAKRCPDCVFLPVDADAYNEVSAVVMDVLRETGCPVEVLGWDEAFIGVTSDDPEGFARGLAADVKEATGLDCSVGIGDNKLQAKIATGYGKPAGVYRLTTQTWFQVLGDQPPDAIWGIGAKTLAKLATLGITTVRQLAAADMDRLAKEFGPTTGPWLVLLGNGRGEKDVDSTPYVPRSHGREVTFQRNLADWAQVGTEIARLARQVAGEVTDRPVARVVVKVRYAPFDTITHGAPLAPGTQSPPGIPQLYGEPLPLDDSPAPGDADAAWATVIEQAAEVALAKFTPGRPVRLLGVRAEFADNPE</sequence>
<comment type="subcellular location">
    <subcellularLocation>
        <location evidence="2">Cytoplasm</location>
    </subcellularLocation>
</comment>
<dbReference type="InterPro" id="IPR001126">
    <property type="entry name" value="UmuC"/>
</dbReference>
<keyword evidence="13" id="KW-0239">DNA-directed DNA polymerase</keyword>
<comment type="catalytic activity">
    <reaction evidence="17">
        <text>DNA(n) + a 2'-deoxyribonucleoside 5'-triphosphate = DNA(n+1) + diphosphate</text>
        <dbReference type="Rhea" id="RHEA:22508"/>
        <dbReference type="Rhea" id="RHEA-COMP:17339"/>
        <dbReference type="Rhea" id="RHEA-COMP:17340"/>
        <dbReference type="ChEBI" id="CHEBI:33019"/>
        <dbReference type="ChEBI" id="CHEBI:61560"/>
        <dbReference type="ChEBI" id="CHEBI:173112"/>
        <dbReference type="EC" id="2.7.7.7"/>
    </reaction>
</comment>
<keyword evidence="14" id="KW-0238">DNA-binding</keyword>
<keyword evidence="6" id="KW-0963">Cytoplasm</keyword>
<dbReference type="GO" id="GO:0009432">
    <property type="term" value="P:SOS response"/>
    <property type="evidence" value="ECO:0007669"/>
    <property type="project" value="TreeGrafter"/>
</dbReference>
<gene>
    <name evidence="20" type="ORF">EAS64_21415</name>
</gene>
<keyword evidence="21" id="KW-1185">Reference proteome</keyword>
<dbReference type="InterPro" id="IPR036775">
    <property type="entry name" value="DNA_pol_Y-fam_lit_finger_sf"/>
</dbReference>
<feature type="domain" description="UmuC" evidence="19">
    <location>
        <begin position="5"/>
        <end position="183"/>
    </location>
</feature>
<comment type="cofactor">
    <cofactor evidence="1">
        <name>Mg(2+)</name>
        <dbReference type="ChEBI" id="CHEBI:18420"/>
    </cofactor>
</comment>
<dbReference type="InterPro" id="IPR043128">
    <property type="entry name" value="Rev_trsase/Diguanyl_cyclase"/>
</dbReference>
<dbReference type="GO" id="GO:0003887">
    <property type="term" value="F:DNA-directed DNA polymerase activity"/>
    <property type="evidence" value="ECO:0007669"/>
    <property type="project" value="UniProtKB-KW"/>
</dbReference>
<dbReference type="GO" id="GO:0042276">
    <property type="term" value="P:error-prone translesion synthesis"/>
    <property type="evidence" value="ECO:0007669"/>
    <property type="project" value="TreeGrafter"/>
</dbReference>
<keyword evidence="8 20" id="KW-0548">Nucleotidyltransferase</keyword>
<evidence type="ECO:0000256" key="6">
    <source>
        <dbReference type="ARBA" id="ARBA00022490"/>
    </source>
</evidence>
<evidence type="ECO:0000256" key="9">
    <source>
        <dbReference type="ARBA" id="ARBA00022705"/>
    </source>
</evidence>
<dbReference type="Gene3D" id="1.10.150.20">
    <property type="entry name" value="5' to 3' exonuclease, C-terminal subdomain"/>
    <property type="match status" value="1"/>
</dbReference>
<dbReference type="FunFam" id="3.40.1170.60:FF:000001">
    <property type="entry name" value="DNA polymerase IV"/>
    <property type="match status" value="1"/>
</dbReference>